<protein>
    <recommendedName>
        <fullName evidence="3">Helix-turn-helix domain-containing protein</fullName>
    </recommendedName>
</protein>
<accession>A0ABQ2MCM2</accession>
<sequence>MAVMSDFTTIEQAFEVARRRASIGQYQEARLLRQAVHAAYMAGMSVRETAAKLRVPKSTVARNLRPSLGPLTPPSWGTPEEYMEAEQAIWAHAPERIPAGAPFRWTDADDGGHSVSVVAVGAINRKRIKTEREESPMSSLNNLIVRAQEVGQYAADLAHASEGAPASTVGDAHHPGDDTGRLVLEAYRTYGAEEMLAVVRGYQGGYNARAADLGDYVVRWPEIANGIEWALPGATDEEARAIIEAIKPQPLD</sequence>
<organism evidence="1 2">
    <name type="scientific">Citricoccus zhacaiensis</name>
    <dbReference type="NCBI Taxonomy" id="489142"/>
    <lineage>
        <taxon>Bacteria</taxon>
        <taxon>Bacillati</taxon>
        <taxon>Actinomycetota</taxon>
        <taxon>Actinomycetes</taxon>
        <taxon>Micrococcales</taxon>
        <taxon>Micrococcaceae</taxon>
        <taxon>Citricoccus</taxon>
    </lineage>
</organism>
<evidence type="ECO:0000313" key="1">
    <source>
        <dbReference type="EMBL" id="GGO49726.1"/>
    </source>
</evidence>
<gene>
    <name evidence="1" type="ORF">GCM10010977_32290</name>
</gene>
<keyword evidence="2" id="KW-1185">Reference proteome</keyword>
<dbReference type="EMBL" id="BMLQ01000013">
    <property type="protein sequence ID" value="GGO49726.1"/>
    <property type="molecule type" value="Genomic_DNA"/>
</dbReference>
<name>A0ABQ2MCM2_9MICC</name>
<dbReference type="Proteomes" id="UP000642509">
    <property type="component" value="Unassembled WGS sequence"/>
</dbReference>
<evidence type="ECO:0000313" key="2">
    <source>
        <dbReference type="Proteomes" id="UP000642509"/>
    </source>
</evidence>
<evidence type="ECO:0008006" key="3">
    <source>
        <dbReference type="Google" id="ProtNLM"/>
    </source>
</evidence>
<reference evidence="2" key="1">
    <citation type="journal article" date="2019" name="Int. J. Syst. Evol. Microbiol.">
        <title>The Global Catalogue of Microorganisms (GCM) 10K type strain sequencing project: providing services to taxonomists for standard genome sequencing and annotation.</title>
        <authorList>
            <consortium name="The Broad Institute Genomics Platform"/>
            <consortium name="The Broad Institute Genome Sequencing Center for Infectious Disease"/>
            <person name="Wu L."/>
            <person name="Ma J."/>
        </authorList>
    </citation>
    <scope>NUCLEOTIDE SEQUENCE [LARGE SCALE GENOMIC DNA]</scope>
    <source>
        <strain evidence="2">CGMCC 1.7064</strain>
    </source>
</reference>
<proteinExistence type="predicted"/>
<comment type="caution">
    <text evidence="1">The sequence shown here is derived from an EMBL/GenBank/DDBJ whole genome shotgun (WGS) entry which is preliminary data.</text>
</comment>